<feature type="domain" description="Peptidase M24" evidence="7">
    <location>
        <begin position="147"/>
        <end position="348"/>
    </location>
</feature>
<protein>
    <submittedName>
        <fullName evidence="9">Xaa-Pro peptidase family protein</fullName>
    </submittedName>
</protein>
<reference evidence="9 10" key="1">
    <citation type="submission" date="2022-07" db="EMBL/GenBank/DDBJ databases">
        <title>Genomic and pangenome structural analysis of the polyextremophile Exiguobacterium.</title>
        <authorList>
            <person name="Shen L."/>
        </authorList>
    </citation>
    <scope>NUCLEOTIDE SEQUENCE [LARGE SCALE GENOMIC DNA]</scope>
    <source>
        <strain evidence="9 10">12_1</strain>
    </source>
</reference>
<dbReference type="CDD" id="cd01092">
    <property type="entry name" value="APP-like"/>
    <property type="match status" value="1"/>
</dbReference>
<dbReference type="Pfam" id="PF00557">
    <property type="entry name" value="Peptidase_M24"/>
    <property type="match status" value="1"/>
</dbReference>
<dbReference type="Gene3D" id="3.40.350.10">
    <property type="entry name" value="Creatinase/prolidase N-terminal domain"/>
    <property type="match status" value="1"/>
</dbReference>
<comment type="caution">
    <text evidence="9">The sequence shown here is derived from an EMBL/GenBank/DDBJ whole genome shotgun (WGS) entry which is preliminary data.</text>
</comment>
<evidence type="ECO:0000259" key="7">
    <source>
        <dbReference type="Pfam" id="PF00557"/>
    </source>
</evidence>
<comment type="cofactor">
    <cofactor evidence="1">
        <name>Mn(2+)</name>
        <dbReference type="ChEBI" id="CHEBI:29035"/>
    </cofactor>
</comment>
<feature type="domain" description="Creatinase N-terminal" evidence="8">
    <location>
        <begin position="4"/>
        <end position="138"/>
    </location>
</feature>
<evidence type="ECO:0000259" key="8">
    <source>
        <dbReference type="Pfam" id="PF01321"/>
    </source>
</evidence>
<evidence type="ECO:0000256" key="4">
    <source>
        <dbReference type="ARBA" id="ARBA00022801"/>
    </source>
</evidence>
<proteinExistence type="inferred from homology"/>
<dbReference type="Gene3D" id="3.90.230.10">
    <property type="entry name" value="Creatinase/methionine aminopeptidase superfamily"/>
    <property type="match status" value="1"/>
</dbReference>
<dbReference type="Pfam" id="PF01321">
    <property type="entry name" value="Creatinase_N"/>
    <property type="match status" value="1"/>
</dbReference>
<dbReference type="SUPFAM" id="SSF55920">
    <property type="entry name" value="Creatinase/aminopeptidase"/>
    <property type="match status" value="1"/>
</dbReference>
<sequence length="365" mass="39920">MNQRTNQIAQSLATKGLDAAFITSKASVFYFSGVYAEAHERLIAILVLKNGTTAIVCPALEKGIVEASDWTGDIVTYMDHENPWDKVVKLFLDQQIVPERIGIEGEHLTYNRVEQLRAGFAGLSIIDLTEELQALRMIKSQDEVRVMKRAAELADMAIEAGIRALLEGVTELEVIAEIEYAMKRQGVREMSFDTLVLFGENSADPHGVPGNNRLKQGDFALFDLGVVWQGYCSDITRTVVYGEASTKQREIYETVLQAELAAIDAANLGATLGSIDIAARQVITTAGYGEYFTHRVGHGIGIEVHEFPSMAANNDMTAQAGMTFTVEPGIYLPGVGGVRIEDDVVMTESGPILLTSYPKALQEIK</sequence>
<evidence type="ECO:0000256" key="5">
    <source>
        <dbReference type="ARBA" id="ARBA00023211"/>
    </source>
</evidence>
<accession>A0ABT2KUI1</accession>
<keyword evidence="10" id="KW-1185">Reference proteome</keyword>
<organism evidence="9 10">
    <name type="scientific">Exiguobacterium alkaliphilum</name>
    <dbReference type="NCBI Taxonomy" id="1428684"/>
    <lineage>
        <taxon>Bacteria</taxon>
        <taxon>Bacillati</taxon>
        <taxon>Bacillota</taxon>
        <taxon>Bacilli</taxon>
        <taxon>Bacillales</taxon>
        <taxon>Bacillales Family XII. Incertae Sedis</taxon>
        <taxon>Exiguobacterium</taxon>
    </lineage>
</organism>
<dbReference type="InterPro" id="IPR029149">
    <property type="entry name" value="Creatin/AminoP/Spt16_N"/>
</dbReference>
<comment type="similarity">
    <text evidence="2 6">Belongs to the peptidase M24B family.</text>
</comment>
<evidence type="ECO:0000256" key="2">
    <source>
        <dbReference type="ARBA" id="ARBA00008766"/>
    </source>
</evidence>
<evidence type="ECO:0000256" key="6">
    <source>
        <dbReference type="RuleBase" id="RU000590"/>
    </source>
</evidence>
<keyword evidence="3 6" id="KW-0479">Metal-binding</keyword>
<dbReference type="PANTHER" id="PTHR46112">
    <property type="entry name" value="AMINOPEPTIDASE"/>
    <property type="match status" value="1"/>
</dbReference>
<evidence type="ECO:0000256" key="3">
    <source>
        <dbReference type="ARBA" id="ARBA00022723"/>
    </source>
</evidence>
<gene>
    <name evidence="9" type="ORF">NQG31_00820</name>
</gene>
<evidence type="ECO:0000256" key="1">
    <source>
        <dbReference type="ARBA" id="ARBA00001936"/>
    </source>
</evidence>
<keyword evidence="5" id="KW-0464">Manganese</keyword>
<dbReference type="InterPro" id="IPR050659">
    <property type="entry name" value="Peptidase_M24B"/>
</dbReference>
<dbReference type="InterPro" id="IPR001131">
    <property type="entry name" value="Peptidase_M24B_aminopep-P_CS"/>
</dbReference>
<dbReference type="InterPro" id="IPR036005">
    <property type="entry name" value="Creatinase/aminopeptidase-like"/>
</dbReference>
<dbReference type="PROSITE" id="PS00491">
    <property type="entry name" value="PROLINE_PEPTIDASE"/>
    <property type="match status" value="1"/>
</dbReference>
<dbReference type="InterPro" id="IPR000587">
    <property type="entry name" value="Creatinase_N"/>
</dbReference>
<dbReference type="EMBL" id="JANIEK010000002">
    <property type="protein sequence ID" value="MCT4794061.1"/>
    <property type="molecule type" value="Genomic_DNA"/>
</dbReference>
<keyword evidence="4" id="KW-0378">Hydrolase</keyword>
<evidence type="ECO:0000313" key="9">
    <source>
        <dbReference type="EMBL" id="MCT4794061.1"/>
    </source>
</evidence>
<dbReference type="InterPro" id="IPR000994">
    <property type="entry name" value="Pept_M24"/>
</dbReference>
<evidence type="ECO:0000313" key="10">
    <source>
        <dbReference type="Proteomes" id="UP001206821"/>
    </source>
</evidence>
<name>A0ABT2KUI1_9BACL</name>
<dbReference type="Proteomes" id="UP001206821">
    <property type="component" value="Unassembled WGS sequence"/>
</dbReference>
<dbReference type="SUPFAM" id="SSF53092">
    <property type="entry name" value="Creatinase/prolidase N-terminal domain"/>
    <property type="match status" value="1"/>
</dbReference>
<dbReference type="RefSeq" id="WP_034814879.1">
    <property type="nucleotide sequence ID" value="NZ_CP073101.1"/>
</dbReference>
<dbReference type="PANTHER" id="PTHR46112:SF10">
    <property type="entry name" value="DIPEPTIDASE YKVY-RELATED"/>
    <property type="match status" value="1"/>
</dbReference>